<accession>A0A162DNX2</accession>
<organism evidence="2 3">
    <name type="scientific">Alkalihalobacillus trypoxylicola</name>
    <dbReference type="NCBI Taxonomy" id="519424"/>
    <lineage>
        <taxon>Bacteria</taxon>
        <taxon>Bacillati</taxon>
        <taxon>Bacillota</taxon>
        <taxon>Bacilli</taxon>
        <taxon>Bacillales</taxon>
        <taxon>Bacillaceae</taxon>
        <taxon>Alkalihalobacillus</taxon>
    </lineage>
</organism>
<dbReference type="STRING" id="519424.AZF04_19895"/>
<dbReference type="OrthoDB" id="2417909at2"/>
<dbReference type="Proteomes" id="UP000075806">
    <property type="component" value="Unassembled WGS sequence"/>
</dbReference>
<name>A0A162DNX2_9BACI</name>
<dbReference type="AlphaFoldDB" id="A0A162DNX2"/>
<keyword evidence="3" id="KW-1185">Reference proteome</keyword>
<proteinExistence type="predicted"/>
<dbReference type="InterPro" id="IPR010359">
    <property type="entry name" value="IrrE_HExxH"/>
</dbReference>
<protein>
    <recommendedName>
        <fullName evidence="1">IrrE N-terminal-like domain-containing protein</fullName>
    </recommendedName>
</protein>
<reference evidence="2" key="1">
    <citation type="submission" date="2016-02" db="EMBL/GenBank/DDBJ databases">
        <title>Genome sequence of Bacillus trypoxylicola KCTC 13244(T).</title>
        <authorList>
            <person name="Jeong H."/>
            <person name="Park S.-H."/>
            <person name="Choi S.-K."/>
        </authorList>
    </citation>
    <scope>NUCLEOTIDE SEQUENCE [LARGE SCALE GENOMIC DNA]</scope>
    <source>
        <strain evidence="2">KCTC 13244</strain>
    </source>
</reference>
<feature type="domain" description="IrrE N-terminal-like" evidence="1">
    <location>
        <begin position="32"/>
        <end position="146"/>
    </location>
</feature>
<dbReference type="RefSeq" id="WP_061949002.1">
    <property type="nucleotide sequence ID" value="NZ_LTAO01000020.1"/>
</dbReference>
<comment type="caution">
    <text evidence="2">The sequence shown here is derived from an EMBL/GenBank/DDBJ whole genome shotgun (WGS) entry which is preliminary data.</text>
</comment>
<dbReference type="Pfam" id="PF06114">
    <property type="entry name" value="Peptidase_M78"/>
    <property type="match status" value="1"/>
</dbReference>
<dbReference type="EMBL" id="LTAO01000020">
    <property type="protein sequence ID" value="KYG30429.1"/>
    <property type="molecule type" value="Genomic_DNA"/>
</dbReference>
<evidence type="ECO:0000259" key="1">
    <source>
        <dbReference type="Pfam" id="PF06114"/>
    </source>
</evidence>
<gene>
    <name evidence="2" type="ORF">AZF04_19895</name>
</gene>
<dbReference type="Gene3D" id="1.10.10.2910">
    <property type="match status" value="1"/>
</dbReference>
<evidence type="ECO:0000313" key="3">
    <source>
        <dbReference type="Proteomes" id="UP000075806"/>
    </source>
</evidence>
<sequence>MRFATWLEKSVVEIMKEREIHTISDLSMENLCDKFHIDVIYQPQTSHCIHEDDDDYALICIDNRLPFYEQRMKFFHELSHVLFHPGGDQRFLNQELTHLQEIQAERIALYTSMPRHIFEPIIHKQHSIESLTELFEIPSSFISERILIIQNERLRESYQQALQELDEKHLNKSLQPNQIHPSTRSILRKLARLVGEENIEYSIKQLL</sequence>
<evidence type="ECO:0000313" key="2">
    <source>
        <dbReference type="EMBL" id="KYG30429.1"/>
    </source>
</evidence>